<sequence>MERSAALVPELLVTDIAASLRFWVDTCGFSVAYDRPDEGFAYLELGGAQVMLEEAGRGRNWITGALEAPFGRGINFQVEVPSLEPLLSALAASDYPLFMAPEEQWYRKESVELGVRQFLVQDPDGYLIRFQCLLGKRVAAGRRDSQAPLDPQV</sequence>
<dbReference type="CDD" id="cd08349">
    <property type="entry name" value="BLMA_like"/>
    <property type="match status" value="1"/>
</dbReference>
<dbReference type="AlphaFoldDB" id="A0A261TLQ9"/>
<organism evidence="5 6">
    <name type="scientific">Bordetella genomosp. 5</name>
    <dbReference type="NCBI Taxonomy" id="1395608"/>
    <lineage>
        <taxon>Bacteria</taxon>
        <taxon>Pseudomonadati</taxon>
        <taxon>Pseudomonadota</taxon>
        <taxon>Betaproteobacteria</taxon>
        <taxon>Burkholderiales</taxon>
        <taxon>Alcaligenaceae</taxon>
        <taxon>Bordetella</taxon>
    </lineage>
</organism>
<dbReference type="EMBL" id="NEVP01000007">
    <property type="protein sequence ID" value="OZI50375.1"/>
    <property type="molecule type" value="Genomic_DNA"/>
</dbReference>
<dbReference type="InterPro" id="IPR037523">
    <property type="entry name" value="VOC_core"/>
</dbReference>
<keyword evidence="6" id="KW-1185">Reference proteome</keyword>
<reference evidence="5 6" key="1">
    <citation type="submission" date="2017-05" db="EMBL/GenBank/DDBJ databases">
        <title>Complete and WGS of Bordetella genogroups.</title>
        <authorList>
            <person name="Spilker T."/>
            <person name="LiPuma J."/>
        </authorList>
    </citation>
    <scope>NUCLEOTIDE SEQUENCE [LARGE SCALE GENOMIC DNA]</scope>
    <source>
        <strain evidence="5 6">AU10456</strain>
    </source>
</reference>
<dbReference type="InterPro" id="IPR004360">
    <property type="entry name" value="Glyas_Fos-R_dOase_dom"/>
</dbReference>
<proteinExistence type="inferred from homology"/>
<dbReference type="Pfam" id="PF00903">
    <property type="entry name" value="Glyoxalase"/>
    <property type="match status" value="1"/>
</dbReference>
<dbReference type="SUPFAM" id="SSF54593">
    <property type="entry name" value="Glyoxalase/Bleomycin resistance protein/Dihydroxybiphenyl dioxygenase"/>
    <property type="match status" value="1"/>
</dbReference>
<gene>
    <name evidence="5" type="ORF">CAL25_12635</name>
</gene>
<comment type="caution">
    <text evidence="5">The sequence shown here is derived from an EMBL/GenBank/DDBJ whole genome shotgun (WGS) entry which is preliminary data.</text>
</comment>
<dbReference type="PROSITE" id="PS51819">
    <property type="entry name" value="VOC"/>
    <property type="match status" value="1"/>
</dbReference>
<evidence type="ECO:0000313" key="5">
    <source>
        <dbReference type="EMBL" id="OZI50375.1"/>
    </source>
</evidence>
<protein>
    <recommendedName>
        <fullName evidence="2">Bleomycin resistance protein</fullName>
    </recommendedName>
</protein>
<dbReference type="Gene3D" id="3.10.180.10">
    <property type="entry name" value="2,3-Dihydroxybiphenyl 1,2-Dioxygenase, domain 1"/>
    <property type="match status" value="1"/>
</dbReference>
<dbReference type="InterPro" id="IPR029068">
    <property type="entry name" value="Glyas_Bleomycin-R_OHBP_Dase"/>
</dbReference>
<evidence type="ECO:0000259" key="4">
    <source>
        <dbReference type="PROSITE" id="PS51819"/>
    </source>
</evidence>
<evidence type="ECO:0000256" key="1">
    <source>
        <dbReference type="ARBA" id="ARBA00011051"/>
    </source>
</evidence>
<dbReference type="Proteomes" id="UP000216913">
    <property type="component" value="Unassembled WGS sequence"/>
</dbReference>
<accession>A0A261TLQ9</accession>
<comment type="similarity">
    <text evidence="1">Belongs to the bleomycin resistance protein family.</text>
</comment>
<dbReference type="InterPro" id="IPR000335">
    <property type="entry name" value="Bleomycin-R"/>
</dbReference>
<keyword evidence="3" id="KW-0046">Antibiotic resistance</keyword>
<name>A0A261TLQ9_9BORD</name>
<evidence type="ECO:0000256" key="3">
    <source>
        <dbReference type="ARBA" id="ARBA00023251"/>
    </source>
</evidence>
<feature type="domain" description="VOC" evidence="4">
    <location>
        <begin position="4"/>
        <end position="133"/>
    </location>
</feature>
<evidence type="ECO:0000313" key="6">
    <source>
        <dbReference type="Proteomes" id="UP000216913"/>
    </source>
</evidence>
<evidence type="ECO:0000256" key="2">
    <source>
        <dbReference type="ARBA" id="ARBA00021572"/>
    </source>
</evidence>
<dbReference type="GO" id="GO:0046677">
    <property type="term" value="P:response to antibiotic"/>
    <property type="evidence" value="ECO:0007669"/>
    <property type="project" value="UniProtKB-KW"/>
</dbReference>